<keyword evidence="3" id="KW-1185">Reference proteome</keyword>
<evidence type="ECO:0000313" key="3">
    <source>
        <dbReference type="Proteomes" id="UP000514509"/>
    </source>
</evidence>
<dbReference type="InterPro" id="IPR011050">
    <property type="entry name" value="Pectin_lyase_fold/virulence"/>
</dbReference>
<dbReference type="RefSeq" id="WP_182413920.1">
    <property type="nucleotide sequence ID" value="NZ_CP055153.1"/>
</dbReference>
<sequence length="484" mass="51677">MSLIKRLPLFLLAATLLLESCETKDKTTNPKPTVITANAGTDQAVNTGQVITLTGSTANNNENNTVTYSWTFLRKPTNSQVTLTGANTVNPSFIPDLPGEYELELTITAGDVTAKDKVLVSVTFAPIVLTDIEAVTVLEDRTPDPNAADYYVNDDINVDADLTIKPGVVIAFAEDALMFVNENAAFVAKGEANKKVKFTGKLANRGHWAGILIYSTNSLNEISQAEVLYAGSEEIISGVRAAITLADRARLTINNTTIAESGANGMFLNEGSLLVAFANNTFKNNAAAPLVTYAANVPKLDATSVFSSNNGKNVIEVQRSIIEGAAEITWPAFNDNTPYRFVEFIGVETGWKLMPGVTIEVADDTYFDISAGYLKAIGTAERKITFTGVTKATGAWNGIIIYPRSANNIMENVQISYAGGDGISGIKAAVTVTHGGSLSIRKSTINNSGGYGIHVNGDDVTVNADVETVNTFTNNTQGKVYYNH</sequence>
<dbReference type="SMART" id="SM00710">
    <property type="entry name" value="PbH1"/>
    <property type="match status" value="4"/>
</dbReference>
<keyword evidence="1" id="KW-0732">Signal</keyword>
<dbReference type="Proteomes" id="UP000514509">
    <property type="component" value="Chromosome"/>
</dbReference>
<dbReference type="SUPFAM" id="SSF51126">
    <property type="entry name" value="Pectin lyase-like"/>
    <property type="match status" value="1"/>
</dbReference>
<protein>
    <submittedName>
        <fullName evidence="2">Right-handed parallel beta-helix repeat-containing protein</fullName>
    </submittedName>
</protein>
<proteinExistence type="predicted"/>
<reference evidence="2 3" key="1">
    <citation type="submission" date="2020-06" db="EMBL/GenBank/DDBJ databases">
        <authorList>
            <person name="Hwang Y.J."/>
        </authorList>
    </citation>
    <scope>NUCLEOTIDE SEQUENCE [LARGE SCALE GENOMIC DNA]</scope>
    <source>
        <strain evidence="2 3">KUDC8001</strain>
    </source>
</reference>
<dbReference type="Gene3D" id="2.60.40.10">
    <property type="entry name" value="Immunoglobulins"/>
    <property type="match status" value="1"/>
</dbReference>
<dbReference type="AlphaFoldDB" id="A0A7L7L1P8"/>
<name>A0A7L7L1P8_9BACT</name>
<dbReference type="KEGG" id="add:HUW48_01115"/>
<evidence type="ECO:0000256" key="1">
    <source>
        <dbReference type="SAM" id="SignalP"/>
    </source>
</evidence>
<organism evidence="2 3">
    <name type="scientific">Adhaeribacter radiodurans</name>
    <dbReference type="NCBI Taxonomy" id="2745197"/>
    <lineage>
        <taxon>Bacteria</taxon>
        <taxon>Pseudomonadati</taxon>
        <taxon>Bacteroidota</taxon>
        <taxon>Cytophagia</taxon>
        <taxon>Cytophagales</taxon>
        <taxon>Hymenobacteraceae</taxon>
        <taxon>Adhaeribacter</taxon>
    </lineage>
</organism>
<dbReference type="InterPro" id="IPR006626">
    <property type="entry name" value="PbH1"/>
</dbReference>
<feature type="chain" id="PRO_5029597888" evidence="1">
    <location>
        <begin position="21"/>
        <end position="484"/>
    </location>
</feature>
<evidence type="ECO:0000313" key="2">
    <source>
        <dbReference type="EMBL" id="QMU26716.1"/>
    </source>
</evidence>
<accession>A0A7L7L1P8</accession>
<dbReference type="EMBL" id="CP055153">
    <property type="protein sequence ID" value="QMU26716.1"/>
    <property type="molecule type" value="Genomic_DNA"/>
</dbReference>
<dbReference type="InterPro" id="IPR013783">
    <property type="entry name" value="Ig-like_fold"/>
</dbReference>
<feature type="signal peptide" evidence="1">
    <location>
        <begin position="1"/>
        <end position="20"/>
    </location>
</feature>
<dbReference type="Pfam" id="PF22352">
    <property type="entry name" value="K319L-like_PKD"/>
    <property type="match status" value="1"/>
</dbReference>
<reference evidence="2 3" key="2">
    <citation type="submission" date="2020-08" db="EMBL/GenBank/DDBJ databases">
        <title>Adhaeribacter dokdonensis sp. nov., isolated from the rhizosphere of Elymus tsukushiensis, a plant native to the Dokdo Islands, Republic of Korea.</title>
        <authorList>
            <person name="Ghim S.Y."/>
        </authorList>
    </citation>
    <scope>NUCLEOTIDE SEQUENCE [LARGE SCALE GENOMIC DNA]</scope>
    <source>
        <strain evidence="2 3">KUDC8001</strain>
    </source>
</reference>
<gene>
    <name evidence="2" type="ORF">HUW48_01115</name>
</gene>